<reference evidence="2 3" key="1">
    <citation type="submission" date="2023-05" db="EMBL/GenBank/DDBJ databases">
        <title>Streptantibioticus silvisoli sp. nov., acidotolerant actinomycetes 1 from pine litter.</title>
        <authorList>
            <person name="Swiecimska M."/>
            <person name="Golinska P."/>
            <person name="Sangal V."/>
            <person name="Wachnowicz B."/>
            <person name="Goodfellow M."/>
        </authorList>
    </citation>
    <scope>NUCLEOTIDE SEQUENCE [LARGE SCALE GENOMIC DNA]</scope>
    <source>
        <strain evidence="2 3">DSM 42109</strain>
    </source>
</reference>
<feature type="domain" description="DUF397" evidence="1">
    <location>
        <begin position="19"/>
        <end position="70"/>
    </location>
</feature>
<dbReference type="RefSeq" id="WP_274039880.1">
    <property type="nucleotide sequence ID" value="NZ_JANCPR020000001.1"/>
</dbReference>
<keyword evidence="3" id="KW-1185">Reference proteome</keyword>
<dbReference type="InterPro" id="IPR007278">
    <property type="entry name" value="DUF397"/>
</dbReference>
<accession>A0ABT6ZNI5</accession>
<evidence type="ECO:0000313" key="2">
    <source>
        <dbReference type="EMBL" id="MDJ1130437.1"/>
    </source>
</evidence>
<proteinExistence type="predicted"/>
<evidence type="ECO:0000313" key="3">
    <source>
        <dbReference type="Proteomes" id="UP001214441"/>
    </source>
</evidence>
<comment type="caution">
    <text evidence="2">The sequence shown here is derived from an EMBL/GenBank/DDBJ whole genome shotgun (WGS) entry which is preliminary data.</text>
</comment>
<gene>
    <name evidence="2" type="ORF">NMN56_000425</name>
</gene>
<dbReference type="EMBL" id="JANCPR020000001">
    <property type="protein sequence ID" value="MDJ1130437.1"/>
    <property type="molecule type" value="Genomic_DNA"/>
</dbReference>
<sequence>MSEAHEKADLYALDLSEATWKSAPGSDPGDRIEIAELPGGAVALRNPADPDGTVLRYTAGEWEAFVLGARDGEFDGE</sequence>
<organism evidence="2 3">
    <name type="scientific">Streptomyces iconiensis</name>
    <dbReference type="NCBI Taxonomy" id="1384038"/>
    <lineage>
        <taxon>Bacteria</taxon>
        <taxon>Bacillati</taxon>
        <taxon>Actinomycetota</taxon>
        <taxon>Actinomycetes</taxon>
        <taxon>Kitasatosporales</taxon>
        <taxon>Streptomycetaceae</taxon>
        <taxon>Streptomyces</taxon>
    </lineage>
</organism>
<protein>
    <submittedName>
        <fullName evidence="2">DUF397 domain-containing protein</fullName>
    </submittedName>
</protein>
<evidence type="ECO:0000259" key="1">
    <source>
        <dbReference type="Pfam" id="PF04149"/>
    </source>
</evidence>
<dbReference type="Proteomes" id="UP001214441">
    <property type="component" value="Unassembled WGS sequence"/>
</dbReference>
<name>A0ABT6ZNI5_9ACTN</name>
<dbReference type="Pfam" id="PF04149">
    <property type="entry name" value="DUF397"/>
    <property type="match status" value="1"/>
</dbReference>